<gene>
    <name evidence="2" type="ORF">LITE_LOCUS22038</name>
</gene>
<reference evidence="2" key="1">
    <citation type="submission" date="2022-08" db="EMBL/GenBank/DDBJ databases">
        <authorList>
            <person name="Gutierrez-Valencia J."/>
        </authorList>
    </citation>
    <scope>NUCLEOTIDE SEQUENCE</scope>
</reference>
<name>A0AAV0L7D7_9ROSI</name>
<keyword evidence="3" id="KW-1185">Reference proteome</keyword>
<feature type="region of interest" description="Disordered" evidence="1">
    <location>
        <begin position="1"/>
        <end position="22"/>
    </location>
</feature>
<organism evidence="2 3">
    <name type="scientific">Linum tenue</name>
    <dbReference type="NCBI Taxonomy" id="586396"/>
    <lineage>
        <taxon>Eukaryota</taxon>
        <taxon>Viridiplantae</taxon>
        <taxon>Streptophyta</taxon>
        <taxon>Embryophyta</taxon>
        <taxon>Tracheophyta</taxon>
        <taxon>Spermatophyta</taxon>
        <taxon>Magnoliopsida</taxon>
        <taxon>eudicotyledons</taxon>
        <taxon>Gunneridae</taxon>
        <taxon>Pentapetalae</taxon>
        <taxon>rosids</taxon>
        <taxon>fabids</taxon>
        <taxon>Malpighiales</taxon>
        <taxon>Linaceae</taxon>
        <taxon>Linum</taxon>
    </lineage>
</organism>
<evidence type="ECO:0000256" key="1">
    <source>
        <dbReference type="SAM" id="MobiDB-lite"/>
    </source>
</evidence>
<evidence type="ECO:0000313" key="3">
    <source>
        <dbReference type="Proteomes" id="UP001154282"/>
    </source>
</evidence>
<proteinExistence type="predicted"/>
<protein>
    <submittedName>
        <fullName evidence="2">Uncharacterized protein</fullName>
    </submittedName>
</protein>
<evidence type="ECO:0000313" key="2">
    <source>
        <dbReference type="EMBL" id="CAI0429251.1"/>
    </source>
</evidence>
<dbReference type="EMBL" id="CAMGYJ010000006">
    <property type="protein sequence ID" value="CAI0429251.1"/>
    <property type="molecule type" value="Genomic_DNA"/>
</dbReference>
<comment type="caution">
    <text evidence="2">The sequence shown here is derived from an EMBL/GenBank/DDBJ whole genome shotgun (WGS) entry which is preliminary data.</text>
</comment>
<accession>A0AAV0L7D7</accession>
<dbReference type="Proteomes" id="UP001154282">
    <property type="component" value="Unassembled WGS sequence"/>
</dbReference>
<dbReference type="AlphaFoldDB" id="A0AAV0L7D7"/>
<sequence>MGRRDQATQEPNQALVGHLRHR</sequence>